<feature type="region of interest" description="Disordered" evidence="1">
    <location>
        <begin position="400"/>
        <end position="496"/>
    </location>
</feature>
<protein>
    <submittedName>
        <fullName evidence="2">Uncharacterized protein</fullName>
    </submittedName>
</protein>
<dbReference type="InterPro" id="IPR036397">
    <property type="entry name" value="RNaseH_sf"/>
</dbReference>
<evidence type="ECO:0000313" key="3">
    <source>
        <dbReference type="Proteomes" id="UP001303222"/>
    </source>
</evidence>
<comment type="caution">
    <text evidence="2">The sequence shown here is derived from an EMBL/GenBank/DDBJ whole genome shotgun (WGS) entry which is preliminary data.</text>
</comment>
<proteinExistence type="predicted"/>
<dbReference type="GO" id="GO:0003676">
    <property type="term" value="F:nucleic acid binding"/>
    <property type="evidence" value="ECO:0007669"/>
    <property type="project" value="InterPro"/>
</dbReference>
<feature type="region of interest" description="Disordered" evidence="1">
    <location>
        <begin position="47"/>
        <end position="73"/>
    </location>
</feature>
<reference evidence="2" key="1">
    <citation type="journal article" date="2023" name="Mol. Phylogenet. Evol.">
        <title>Genome-scale phylogeny and comparative genomics of the fungal order Sordariales.</title>
        <authorList>
            <person name="Hensen N."/>
            <person name="Bonometti L."/>
            <person name="Westerberg I."/>
            <person name="Brannstrom I.O."/>
            <person name="Guillou S."/>
            <person name="Cros-Aarteil S."/>
            <person name="Calhoun S."/>
            <person name="Haridas S."/>
            <person name="Kuo A."/>
            <person name="Mondo S."/>
            <person name="Pangilinan J."/>
            <person name="Riley R."/>
            <person name="LaButti K."/>
            <person name="Andreopoulos B."/>
            <person name="Lipzen A."/>
            <person name="Chen C."/>
            <person name="Yan M."/>
            <person name="Daum C."/>
            <person name="Ng V."/>
            <person name="Clum A."/>
            <person name="Steindorff A."/>
            <person name="Ohm R.A."/>
            <person name="Martin F."/>
            <person name="Silar P."/>
            <person name="Natvig D.O."/>
            <person name="Lalanne C."/>
            <person name="Gautier V."/>
            <person name="Ament-Velasquez S.L."/>
            <person name="Kruys A."/>
            <person name="Hutchinson M.I."/>
            <person name="Powell A.J."/>
            <person name="Barry K."/>
            <person name="Miller A.N."/>
            <person name="Grigoriev I.V."/>
            <person name="Debuchy R."/>
            <person name="Gladieux P."/>
            <person name="Hiltunen Thoren M."/>
            <person name="Johannesson H."/>
        </authorList>
    </citation>
    <scope>NUCLEOTIDE SEQUENCE</scope>
    <source>
        <strain evidence="2">CBS 626.80</strain>
    </source>
</reference>
<organism evidence="2 3">
    <name type="scientific">Pseudoneurospora amorphoporcata</name>
    <dbReference type="NCBI Taxonomy" id="241081"/>
    <lineage>
        <taxon>Eukaryota</taxon>
        <taxon>Fungi</taxon>
        <taxon>Dikarya</taxon>
        <taxon>Ascomycota</taxon>
        <taxon>Pezizomycotina</taxon>
        <taxon>Sordariomycetes</taxon>
        <taxon>Sordariomycetidae</taxon>
        <taxon>Sordariales</taxon>
        <taxon>Sordariaceae</taxon>
        <taxon>Pseudoneurospora</taxon>
    </lineage>
</organism>
<name>A0AAN6NX25_9PEZI</name>
<feature type="region of interest" description="Disordered" evidence="1">
    <location>
        <begin position="1"/>
        <end position="34"/>
    </location>
</feature>
<dbReference type="Gene3D" id="3.30.420.10">
    <property type="entry name" value="Ribonuclease H-like superfamily/Ribonuclease H"/>
    <property type="match status" value="1"/>
</dbReference>
<dbReference type="EMBL" id="MU859119">
    <property type="protein sequence ID" value="KAK3952678.1"/>
    <property type="molecule type" value="Genomic_DNA"/>
</dbReference>
<evidence type="ECO:0000256" key="1">
    <source>
        <dbReference type="SAM" id="MobiDB-lite"/>
    </source>
</evidence>
<dbReference type="Proteomes" id="UP001303222">
    <property type="component" value="Unassembled WGS sequence"/>
</dbReference>
<gene>
    <name evidence="2" type="ORF">QBC32DRAFT_212017</name>
</gene>
<feature type="region of interest" description="Disordered" evidence="1">
    <location>
        <begin position="356"/>
        <end position="382"/>
    </location>
</feature>
<evidence type="ECO:0000313" key="2">
    <source>
        <dbReference type="EMBL" id="KAK3952678.1"/>
    </source>
</evidence>
<feature type="compositionally biased region" description="Basic residues" evidence="1">
    <location>
        <begin position="455"/>
        <end position="472"/>
    </location>
</feature>
<keyword evidence="3" id="KW-1185">Reference proteome</keyword>
<feature type="region of interest" description="Disordered" evidence="1">
    <location>
        <begin position="512"/>
        <end position="574"/>
    </location>
</feature>
<dbReference type="AlphaFoldDB" id="A0AAN6NX25"/>
<accession>A0AAN6NX25</accession>
<reference evidence="2" key="2">
    <citation type="submission" date="2023-06" db="EMBL/GenBank/DDBJ databases">
        <authorList>
            <consortium name="Lawrence Berkeley National Laboratory"/>
            <person name="Mondo S.J."/>
            <person name="Hensen N."/>
            <person name="Bonometti L."/>
            <person name="Westerberg I."/>
            <person name="Brannstrom I.O."/>
            <person name="Guillou S."/>
            <person name="Cros-Aarteil S."/>
            <person name="Calhoun S."/>
            <person name="Haridas S."/>
            <person name="Kuo A."/>
            <person name="Pangilinan J."/>
            <person name="Riley R."/>
            <person name="Labutti K."/>
            <person name="Andreopoulos B."/>
            <person name="Lipzen A."/>
            <person name="Chen C."/>
            <person name="Yanf M."/>
            <person name="Daum C."/>
            <person name="Ng V."/>
            <person name="Clum A."/>
            <person name="Steindorff A."/>
            <person name="Ohm R."/>
            <person name="Martin F."/>
            <person name="Silar P."/>
            <person name="Natvig D."/>
            <person name="Lalanne C."/>
            <person name="Gautier V."/>
            <person name="Ament-Velasquez S.L."/>
            <person name="Kruys A."/>
            <person name="Hutchinson M.I."/>
            <person name="Powell A.J."/>
            <person name="Barry K."/>
            <person name="Miller A.N."/>
            <person name="Grigoriev I.V."/>
            <person name="Debuchy R."/>
            <person name="Gladieux P."/>
            <person name="Thoren M.H."/>
            <person name="Johannesson H."/>
        </authorList>
    </citation>
    <scope>NUCLEOTIDE SEQUENCE</scope>
    <source>
        <strain evidence="2">CBS 626.80</strain>
    </source>
</reference>
<sequence length="574" mass="64166">MDTHSLHGAMPATKSNKDEEQDTQQDQRPDKVEVAQAGPLHCQLPATTATMPLPLRPSPSPVADQRISRWKNEKRTFKGTITRERDAMDSAGAAEAARAAQKSPLMVDGQPQFVMFCDGSSVYKPGRPKQDGGYAVVFRDPYDTDKAATARASESAKVTFQLSGEEDGIKIEDFTIRNWLSHRTFGAGHCEIAALAQALEEVAKRIDQHHPHASMVKIFTDSDGSLGRLEKGILTFGTSMTTDGNTRKCKHSLEQSLPSRDTSFYAKITNPFVQVIVWLSHYLSDRGCKIEMIWMPRNTTLGHKLADHMAYKWRKNKSPGGDAFNQKNLPRSQRDGIMDKLHDEVGPIERERVYIRRPTPASQRKIMKKVKVKRGTRVGKEKSERDLIAALDSASDYIALDSEEEVEPQPQRPRKRRRKREGNATKAKQRSTTDLIVPDSDSSEDKKPAEPKPNPKPKPKPQARKNRKKKIRGAIPAKEGKKAPIQLDVPPARAGGFLNGKEHDFTFDLQGNIKMPAYPTPSQQHRSRIPGSGHGNPGCPLCQHAQGDDMDEHEYPWSRRSGYTGLPSQWTLRG</sequence>
<feature type="compositionally biased region" description="Basic residues" evidence="1">
    <location>
        <begin position="365"/>
        <end position="377"/>
    </location>
</feature>